<protein>
    <recommendedName>
        <fullName evidence="2">Tyr recombinase domain-containing protein</fullName>
    </recommendedName>
</protein>
<evidence type="ECO:0000313" key="3">
    <source>
        <dbReference type="EMBL" id="PNH99863.1"/>
    </source>
</evidence>
<comment type="caution">
    <text evidence="3">The sequence shown here is derived from an EMBL/GenBank/DDBJ whole genome shotgun (WGS) entry which is preliminary data.</text>
</comment>
<reference evidence="3 4" key="1">
    <citation type="submission" date="2018-01" db="EMBL/GenBank/DDBJ databases">
        <title>Draft genome sequences of six Vibrio diazotrophicus strains isolated from deep-sea sediments of the Baltic Sea.</title>
        <authorList>
            <person name="Castillo D."/>
            <person name="Vandieken V."/>
            <person name="Chiang O."/>
            <person name="Middelboe M."/>
        </authorList>
    </citation>
    <scope>NUCLEOTIDE SEQUENCE [LARGE SCALE GENOMIC DNA]</scope>
    <source>
        <strain evidence="3 4">65.10M</strain>
    </source>
</reference>
<evidence type="ECO:0000259" key="2">
    <source>
        <dbReference type="PROSITE" id="PS51898"/>
    </source>
</evidence>
<dbReference type="InterPro" id="IPR013762">
    <property type="entry name" value="Integrase-like_cat_sf"/>
</dbReference>
<dbReference type="PROSITE" id="PS51898">
    <property type="entry name" value="TYR_RECOMBINASE"/>
    <property type="match status" value="1"/>
</dbReference>
<dbReference type="Pfam" id="PF00589">
    <property type="entry name" value="Phage_integrase"/>
    <property type="match status" value="1"/>
</dbReference>
<evidence type="ECO:0000256" key="1">
    <source>
        <dbReference type="ARBA" id="ARBA00023172"/>
    </source>
</evidence>
<keyword evidence="4" id="KW-1185">Reference proteome</keyword>
<keyword evidence="1" id="KW-0233">DNA recombination</keyword>
<gene>
    <name evidence="3" type="ORF">C1O25_14665</name>
</gene>
<proteinExistence type="predicted"/>
<organism evidence="3 4">
    <name type="scientific">Vibrio diazotrophicus</name>
    <dbReference type="NCBI Taxonomy" id="685"/>
    <lineage>
        <taxon>Bacteria</taxon>
        <taxon>Pseudomonadati</taxon>
        <taxon>Pseudomonadota</taxon>
        <taxon>Gammaproteobacteria</taxon>
        <taxon>Vibrionales</taxon>
        <taxon>Vibrionaceae</taxon>
        <taxon>Vibrio</taxon>
    </lineage>
</organism>
<dbReference type="Proteomes" id="UP000236547">
    <property type="component" value="Unassembled WGS sequence"/>
</dbReference>
<dbReference type="EMBL" id="POSM01000022">
    <property type="protein sequence ID" value="PNH99863.1"/>
    <property type="molecule type" value="Genomic_DNA"/>
</dbReference>
<dbReference type="InterPro" id="IPR002104">
    <property type="entry name" value="Integrase_catalytic"/>
</dbReference>
<dbReference type="InterPro" id="IPR011010">
    <property type="entry name" value="DNA_brk_join_enz"/>
</dbReference>
<dbReference type="SUPFAM" id="SSF56349">
    <property type="entry name" value="DNA breaking-rejoining enzymes"/>
    <property type="match status" value="1"/>
</dbReference>
<dbReference type="Gene3D" id="1.10.443.10">
    <property type="entry name" value="Intergrase catalytic core"/>
    <property type="match status" value="1"/>
</dbReference>
<feature type="domain" description="Tyr recombinase" evidence="2">
    <location>
        <begin position="6"/>
        <end position="155"/>
    </location>
</feature>
<sequence>MNRIEINAKSFPNAEMHERIFTLLEKHYGIQMANIWKFGISTGLRLDDMLAIKMESISGRKALITIHKARTGKVLEIYLPPEAEEVINSIREAHPNSKYLFQSHRSRNVTNKEPRSVTRQAVSLAFRGVGDILGMQLPPSMMRQIHIVRYINRLA</sequence>
<accession>A0ABX4W846</accession>
<evidence type="ECO:0000313" key="4">
    <source>
        <dbReference type="Proteomes" id="UP000236547"/>
    </source>
</evidence>
<name>A0ABX4W846_VIBDI</name>
<dbReference type="RefSeq" id="WP_102968956.1">
    <property type="nucleotide sequence ID" value="NZ_POSM01000022.1"/>
</dbReference>